<gene>
    <name evidence="4" type="ORF">HGMM_F50B04C16</name>
</gene>
<evidence type="ECO:0000256" key="1">
    <source>
        <dbReference type="PROSITE-ProRule" id="PRU00285"/>
    </source>
</evidence>
<dbReference type="InterPro" id="IPR002068">
    <property type="entry name" value="A-crystallin/Hsp20_dom"/>
</dbReference>
<dbReference type="SUPFAM" id="SSF49764">
    <property type="entry name" value="HSP20-like chaperones"/>
    <property type="match status" value="1"/>
</dbReference>
<dbReference type="InterPro" id="IPR031107">
    <property type="entry name" value="Small_HSP"/>
</dbReference>
<name>H5SMA4_9BACT</name>
<feature type="domain" description="SHSP" evidence="3">
    <location>
        <begin position="30"/>
        <end position="142"/>
    </location>
</feature>
<dbReference type="PROSITE" id="PS01031">
    <property type="entry name" value="SHSP"/>
    <property type="match status" value="1"/>
</dbReference>
<organism evidence="4">
    <name type="scientific">uncultured Bacteroidota bacterium</name>
    <dbReference type="NCBI Taxonomy" id="152509"/>
    <lineage>
        <taxon>Bacteria</taxon>
        <taxon>Pseudomonadati</taxon>
        <taxon>Bacteroidota</taxon>
        <taxon>environmental samples</taxon>
    </lineage>
</organism>
<proteinExistence type="inferred from homology"/>
<reference evidence="4" key="2">
    <citation type="journal article" date="2012" name="PLoS ONE">
        <title>A Deeply Branching Thermophilic Bacterium with an Ancient Acetyl-CoA Pathway Dominates a Subsurface Ecosystem.</title>
        <authorList>
            <person name="Takami H."/>
            <person name="Noguchi H."/>
            <person name="Takaki Y."/>
            <person name="Uchiyama I."/>
            <person name="Toyoda A."/>
            <person name="Nishi S."/>
            <person name="Chee G.-J."/>
            <person name="Arai W."/>
            <person name="Nunoura T."/>
            <person name="Itoh T."/>
            <person name="Hattori M."/>
            <person name="Takai K."/>
        </authorList>
    </citation>
    <scope>NUCLEOTIDE SEQUENCE</scope>
</reference>
<evidence type="ECO:0000256" key="2">
    <source>
        <dbReference type="RuleBase" id="RU003616"/>
    </source>
</evidence>
<dbReference type="CDD" id="cd06464">
    <property type="entry name" value="ACD_sHsps-like"/>
    <property type="match status" value="1"/>
</dbReference>
<dbReference type="InterPro" id="IPR008978">
    <property type="entry name" value="HSP20-like_chaperone"/>
</dbReference>
<dbReference type="AlphaFoldDB" id="H5SMA4"/>
<sequence length="142" mass="16619">MDWTETLPERMRTLQEVVERMFNETASNFTRLETFVPRVDIVETDKAYEIHLAVPGMKKEDFKIELTEGRLTVSGERKFHKEEGDKKTFHRVETQYGSFMRSFLLPEDVKVEGISAEYVDGILKLHLPKDEKKAQVARIEVK</sequence>
<evidence type="ECO:0000259" key="3">
    <source>
        <dbReference type="PROSITE" id="PS01031"/>
    </source>
</evidence>
<evidence type="ECO:0000313" key="4">
    <source>
        <dbReference type="EMBL" id="BAL57290.1"/>
    </source>
</evidence>
<dbReference type="PANTHER" id="PTHR11527">
    <property type="entry name" value="HEAT-SHOCK PROTEIN 20 FAMILY MEMBER"/>
    <property type="match status" value="1"/>
</dbReference>
<protein>
    <submittedName>
        <fullName evidence="4">Heat shock protein Hsp20</fullName>
    </submittedName>
</protein>
<dbReference type="Pfam" id="PF00011">
    <property type="entry name" value="HSP20"/>
    <property type="match status" value="1"/>
</dbReference>
<dbReference type="EMBL" id="AP011772">
    <property type="protein sequence ID" value="BAL57290.1"/>
    <property type="molecule type" value="Genomic_DNA"/>
</dbReference>
<keyword evidence="4" id="KW-0346">Stress response</keyword>
<comment type="similarity">
    <text evidence="1 2">Belongs to the small heat shock protein (HSP20) family.</text>
</comment>
<dbReference type="Gene3D" id="2.60.40.790">
    <property type="match status" value="1"/>
</dbReference>
<accession>H5SMA4</accession>
<reference evidence="4" key="1">
    <citation type="journal article" date="2005" name="Environ. Microbiol.">
        <title>Genetic and functional properties of uncultivated thermophilic crenarchaeotes from a subsurface gold mine as revealed by analysis of genome fragments.</title>
        <authorList>
            <person name="Nunoura T."/>
            <person name="Hirayama H."/>
            <person name="Takami H."/>
            <person name="Oida H."/>
            <person name="Nishi S."/>
            <person name="Shimamura S."/>
            <person name="Suzuki Y."/>
            <person name="Inagaki F."/>
            <person name="Takai K."/>
            <person name="Nealson K.H."/>
            <person name="Horikoshi K."/>
        </authorList>
    </citation>
    <scope>NUCLEOTIDE SEQUENCE</scope>
</reference>